<proteinExistence type="predicted"/>
<dbReference type="Gene3D" id="2.60.40.4070">
    <property type="match status" value="1"/>
</dbReference>
<keyword evidence="1" id="KW-0732">Signal</keyword>
<name>A0A238WZ77_9FLAO</name>
<feature type="chain" id="PRO_5012489394" evidence="1">
    <location>
        <begin position="20"/>
        <end position="758"/>
    </location>
</feature>
<dbReference type="Proteomes" id="UP000198412">
    <property type="component" value="Unassembled WGS sequence"/>
</dbReference>
<keyword evidence="4" id="KW-1185">Reference proteome</keyword>
<evidence type="ECO:0000256" key="1">
    <source>
        <dbReference type="SAM" id="SignalP"/>
    </source>
</evidence>
<dbReference type="Pfam" id="PF07494">
    <property type="entry name" value="Reg_prop"/>
    <property type="match status" value="1"/>
</dbReference>
<dbReference type="InterPro" id="IPR011047">
    <property type="entry name" value="Quinoprotein_ADH-like_sf"/>
</dbReference>
<organism evidence="3 4">
    <name type="scientific">Lutibacter flavus</name>
    <dbReference type="NCBI Taxonomy" id="691689"/>
    <lineage>
        <taxon>Bacteria</taxon>
        <taxon>Pseudomonadati</taxon>
        <taxon>Bacteroidota</taxon>
        <taxon>Flavobacteriia</taxon>
        <taxon>Flavobacteriales</taxon>
        <taxon>Flavobacteriaceae</taxon>
        <taxon>Lutibacter</taxon>
    </lineage>
</organism>
<dbReference type="OrthoDB" id="9807410at2"/>
<dbReference type="InterPro" id="IPR048954">
    <property type="entry name" value="PorZ_N"/>
</dbReference>
<dbReference type="InterPro" id="IPR011110">
    <property type="entry name" value="Reg_prop"/>
</dbReference>
<dbReference type="Gene3D" id="2.130.10.10">
    <property type="entry name" value="YVTN repeat-like/Quinoprotein amine dehydrogenase"/>
    <property type="match status" value="2"/>
</dbReference>
<dbReference type="Pfam" id="PF21544">
    <property type="entry name" value="PorZ_N_b_propeller"/>
    <property type="match status" value="1"/>
</dbReference>
<dbReference type="AlphaFoldDB" id="A0A238WZ77"/>
<dbReference type="EMBL" id="FZNX01000002">
    <property type="protein sequence ID" value="SNR51733.1"/>
    <property type="molecule type" value="Genomic_DNA"/>
</dbReference>
<feature type="signal peptide" evidence="1">
    <location>
        <begin position="1"/>
        <end position="19"/>
    </location>
</feature>
<dbReference type="RefSeq" id="WP_089377695.1">
    <property type="nucleotide sequence ID" value="NZ_FZNX01000002.1"/>
</dbReference>
<reference evidence="4" key="1">
    <citation type="submission" date="2017-06" db="EMBL/GenBank/DDBJ databases">
        <authorList>
            <person name="Varghese N."/>
            <person name="Submissions S."/>
        </authorList>
    </citation>
    <scope>NUCLEOTIDE SEQUENCE [LARGE SCALE GENOMIC DNA]</scope>
    <source>
        <strain evidence="4">DSM 27993</strain>
    </source>
</reference>
<dbReference type="InterPro" id="IPR015943">
    <property type="entry name" value="WD40/YVTN_repeat-like_dom_sf"/>
</dbReference>
<feature type="domain" description="PorZ N-terminal beta-propeller" evidence="2">
    <location>
        <begin position="46"/>
        <end position="203"/>
    </location>
</feature>
<dbReference type="SUPFAM" id="SSF50998">
    <property type="entry name" value="Quinoprotein alcohol dehydrogenase-like"/>
    <property type="match status" value="1"/>
</dbReference>
<evidence type="ECO:0000259" key="2">
    <source>
        <dbReference type="Pfam" id="PF21544"/>
    </source>
</evidence>
<dbReference type="SUPFAM" id="SSF101898">
    <property type="entry name" value="NHL repeat"/>
    <property type="match status" value="1"/>
</dbReference>
<evidence type="ECO:0000313" key="3">
    <source>
        <dbReference type="EMBL" id="SNR51733.1"/>
    </source>
</evidence>
<evidence type="ECO:0000313" key="4">
    <source>
        <dbReference type="Proteomes" id="UP000198412"/>
    </source>
</evidence>
<sequence>MKKIIQILVLFFAINSVWAQIDYSNNWEDFYSYNNVKDFIKTEQKIHAIVDNAIFTFDTNNGEITKISSVNGLSGESTSALFYSNSFDKFIIGYETGLIEIIDNKNNITIVKDIVNFNYSGNKRINNITEYNNKLYLSTSFAIIVYDIDKLQFGDTFFIGDQSSEIKVNQVKIHDNTIYAATENGIYTSNITDQNLIDFNNWTHYFTDDFSSLEVFNNQIYVANDRKLYKFLNNNILLQKTYPQAIRSLKSSNEFLSIATQRNVYILNQSEEEIISYQTNSNEPFYYNLNTAFFEDNTLFLGTQEFGILKSSLENMPNFEEIHPDGPFSNFPFSISVKENNLWVVYGWHDAAYAPRGGQRGFDHFNGDNWVYKPYSDFNFKDLVNITFDPNNINKVYISSYGGGMIIVENDEVTTKWTHLNSGLEWRTRINGSAFDDAGNLWIANAWVDKRIKKYGADGSWSGFDMSSVMTNPALGLGELIVDKATNVWVATRRNGALVFNENGDRKRALTSESTKGSLPDPNVRTLQVDDNNRLWIGTLKGLVVLYNAANIFNENTVDAEPIIILDDSGIPKKLLGDQAINSIAIDGASNKWFGTSTGGALKTNPDGKTTIHNFNTSNSPLPSNIILKIAVDKDSGKVYFATAKGIVAFNSNTAAYGDTLAEVYAYPNPSTRNNEFITIDGRNGTHLPKGTNIKILDTAGNLVYETNVNENQEQSGGKILWNKTNLSGRKVASGVYIVLLIDNEKLNTSITKIAIIN</sequence>
<protein>
    <submittedName>
        <fullName evidence="3">Two component regulator propeller</fullName>
    </submittedName>
</protein>
<accession>A0A238WZ77</accession>
<gene>
    <name evidence="3" type="ORF">SAMN04488111_1369</name>
</gene>